<dbReference type="SUPFAM" id="SSF49373">
    <property type="entry name" value="Invasin/intimin cell-adhesion fragments"/>
    <property type="match status" value="1"/>
</dbReference>
<keyword evidence="2" id="KW-1185">Reference proteome</keyword>
<dbReference type="Proteomes" id="UP000637267">
    <property type="component" value="Unassembled WGS sequence"/>
</dbReference>
<proteinExistence type="predicted"/>
<dbReference type="EMBL" id="BMLX01000006">
    <property type="protein sequence ID" value="GGP23405.1"/>
    <property type="molecule type" value="Genomic_DNA"/>
</dbReference>
<organism evidence="1 2">
    <name type="scientific">Silvimonas iriomotensis</name>
    <dbReference type="NCBI Taxonomy" id="449662"/>
    <lineage>
        <taxon>Bacteria</taxon>
        <taxon>Pseudomonadati</taxon>
        <taxon>Pseudomonadota</taxon>
        <taxon>Betaproteobacteria</taxon>
        <taxon>Neisseriales</taxon>
        <taxon>Chitinibacteraceae</taxon>
        <taxon>Silvimonas</taxon>
    </lineage>
</organism>
<dbReference type="Gene3D" id="2.60.40.10">
    <property type="entry name" value="Immunoglobulins"/>
    <property type="match status" value="1"/>
</dbReference>
<protein>
    <submittedName>
        <fullName evidence="1">Uncharacterized protein</fullName>
    </submittedName>
</protein>
<evidence type="ECO:0000313" key="1">
    <source>
        <dbReference type="EMBL" id="GGP23405.1"/>
    </source>
</evidence>
<comment type="caution">
    <text evidence="1">The sequence shown here is derived from an EMBL/GenBank/DDBJ whole genome shotgun (WGS) entry which is preliminary data.</text>
</comment>
<dbReference type="Gene3D" id="2.60.120.380">
    <property type="match status" value="1"/>
</dbReference>
<gene>
    <name evidence="1" type="ORF">GCM10010970_34050</name>
</gene>
<evidence type="ECO:0000313" key="2">
    <source>
        <dbReference type="Proteomes" id="UP000637267"/>
    </source>
</evidence>
<name>A0ABQ2PD31_9NEIS</name>
<accession>A0ABQ2PD31</accession>
<dbReference type="InterPro" id="IPR008964">
    <property type="entry name" value="Invasin/intimin_cell_adhesion"/>
</dbReference>
<sequence length="306" mass="33471">MSCLTKDEIFQPKDETTGGQTFQFRAFSRANWNSYEPNDKPSTATQLNMNTSISANIDTPAADQDYYFFPLKVGQTAAEIKLNFTANVGVTFWLVQKLANGYLWSTPQNIATTDTGKTFTFTGLPGNTAGTTTPYGIMVRVWGANAAAGIEWYSLRAGVGDGYIASMNQINNENISRWYPVRGQLQAANYLTLSATIKDSQNRAIPGETVTFIVRQPGITQTQTAQTDVFGMATTTFNFGSCLSPLAPVTYAAPGLPTDHWQGTAEQGEWMISAASAQPVAPNVGANTSDTIEWWRICQETYLGRW</sequence>
<reference evidence="2" key="1">
    <citation type="journal article" date="2019" name="Int. J. Syst. Evol. Microbiol.">
        <title>The Global Catalogue of Microorganisms (GCM) 10K type strain sequencing project: providing services to taxonomists for standard genome sequencing and annotation.</title>
        <authorList>
            <consortium name="The Broad Institute Genomics Platform"/>
            <consortium name="The Broad Institute Genome Sequencing Center for Infectious Disease"/>
            <person name="Wu L."/>
            <person name="Ma J."/>
        </authorList>
    </citation>
    <scope>NUCLEOTIDE SEQUENCE [LARGE SCALE GENOMIC DNA]</scope>
    <source>
        <strain evidence="2">CGMCC 1.8859</strain>
    </source>
</reference>
<dbReference type="InterPro" id="IPR013783">
    <property type="entry name" value="Ig-like_fold"/>
</dbReference>